<sequence>MDLERVLEFEPWFYDKSMVVFQCAVDVESIPSLAFDSAMFWVQLHNVPEQCLTPEKGEAVGNTIGSIVQVADPEDDGEGGEFFEFALSQGVASCGSRRSTSARLFSNLNNFLTSVIGAKGVASRKGEIEERQSVVWRMVTC</sequence>
<evidence type="ECO:0008006" key="3">
    <source>
        <dbReference type="Google" id="ProtNLM"/>
    </source>
</evidence>
<evidence type="ECO:0000313" key="2">
    <source>
        <dbReference type="Proteomes" id="UP000237347"/>
    </source>
</evidence>
<name>A0AAW0KV97_QUESU</name>
<accession>A0AAW0KV97</accession>
<comment type="caution">
    <text evidence="1">The sequence shown here is derived from an EMBL/GenBank/DDBJ whole genome shotgun (WGS) entry which is preliminary data.</text>
</comment>
<evidence type="ECO:0000313" key="1">
    <source>
        <dbReference type="EMBL" id="KAK7842599.1"/>
    </source>
</evidence>
<proteinExistence type="predicted"/>
<dbReference type="Proteomes" id="UP000237347">
    <property type="component" value="Unassembled WGS sequence"/>
</dbReference>
<organism evidence="1 2">
    <name type="scientific">Quercus suber</name>
    <name type="common">Cork oak</name>
    <dbReference type="NCBI Taxonomy" id="58331"/>
    <lineage>
        <taxon>Eukaryota</taxon>
        <taxon>Viridiplantae</taxon>
        <taxon>Streptophyta</taxon>
        <taxon>Embryophyta</taxon>
        <taxon>Tracheophyta</taxon>
        <taxon>Spermatophyta</taxon>
        <taxon>Magnoliopsida</taxon>
        <taxon>eudicotyledons</taxon>
        <taxon>Gunneridae</taxon>
        <taxon>Pentapetalae</taxon>
        <taxon>rosids</taxon>
        <taxon>fabids</taxon>
        <taxon>Fagales</taxon>
        <taxon>Fagaceae</taxon>
        <taxon>Quercus</taxon>
    </lineage>
</organism>
<dbReference type="EMBL" id="PKMF04000219">
    <property type="protein sequence ID" value="KAK7842599.1"/>
    <property type="molecule type" value="Genomic_DNA"/>
</dbReference>
<gene>
    <name evidence="1" type="ORF">CFP56_013671</name>
</gene>
<protein>
    <recommendedName>
        <fullName evidence="3">DUF4283 domain-containing protein</fullName>
    </recommendedName>
</protein>
<reference evidence="1 2" key="1">
    <citation type="journal article" date="2018" name="Sci. Data">
        <title>The draft genome sequence of cork oak.</title>
        <authorList>
            <person name="Ramos A.M."/>
            <person name="Usie A."/>
            <person name="Barbosa P."/>
            <person name="Barros P.M."/>
            <person name="Capote T."/>
            <person name="Chaves I."/>
            <person name="Simoes F."/>
            <person name="Abreu I."/>
            <person name="Carrasquinho I."/>
            <person name="Faro C."/>
            <person name="Guimaraes J.B."/>
            <person name="Mendonca D."/>
            <person name="Nobrega F."/>
            <person name="Rodrigues L."/>
            <person name="Saibo N.J.M."/>
            <person name="Varela M.C."/>
            <person name="Egas C."/>
            <person name="Matos J."/>
            <person name="Miguel C.M."/>
            <person name="Oliveira M.M."/>
            <person name="Ricardo C.P."/>
            <person name="Goncalves S."/>
        </authorList>
    </citation>
    <scope>NUCLEOTIDE SEQUENCE [LARGE SCALE GENOMIC DNA]</scope>
    <source>
        <strain evidence="2">cv. HL8</strain>
    </source>
</reference>
<keyword evidence="2" id="KW-1185">Reference proteome</keyword>
<dbReference type="AlphaFoldDB" id="A0AAW0KV97"/>